<accession>A0AB39XEF6</accession>
<dbReference type="EMBL" id="CP165734">
    <property type="protein sequence ID" value="XDV55904.1"/>
    <property type="molecule type" value="Genomic_DNA"/>
</dbReference>
<dbReference type="GO" id="GO:0005524">
    <property type="term" value="F:ATP binding"/>
    <property type="evidence" value="ECO:0007669"/>
    <property type="project" value="InterPro"/>
</dbReference>
<reference evidence="1" key="1">
    <citation type="submission" date="2024-08" db="EMBL/GenBank/DDBJ databases">
        <authorList>
            <person name="Chaddad Z."/>
            <person name="Lamrabet M."/>
            <person name="Bouhnik O."/>
            <person name="Alami S."/>
            <person name="Wipf D."/>
            <person name="Courty P.E."/>
            <person name="Missbah El Idrissi M."/>
        </authorList>
    </citation>
    <scope>NUCLEOTIDE SEQUENCE</scope>
    <source>
        <strain evidence="1">LLZ17</strain>
    </source>
</reference>
<dbReference type="AlphaFoldDB" id="A0AB39XEF6"/>
<organism evidence="1">
    <name type="scientific">Bradyrhizobium sp. LLZ17</name>
    <dbReference type="NCBI Taxonomy" id="3239388"/>
    <lineage>
        <taxon>Bacteria</taxon>
        <taxon>Pseudomonadati</taxon>
        <taxon>Pseudomonadota</taxon>
        <taxon>Alphaproteobacteria</taxon>
        <taxon>Hyphomicrobiales</taxon>
        <taxon>Nitrobacteraceae</taxon>
        <taxon>Bradyrhizobium</taxon>
    </lineage>
</organism>
<dbReference type="GO" id="GO:0004176">
    <property type="term" value="F:ATP-dependent peptidase activity"/>
    <property type="evidence" value="ECO:0007669"/>
    <property type="project" value="InterPro"/>
</dbReference>
<evidence type="ECO:0000313" key="1">
    <source>
        <dbReference type="EMBL" id="XDV55904.1"/>
    </source>
</evidence>
<sequence>MNDKNAGFDDEHDEYDHLLAELGRTEEEDERIAIHEAGHAVAARLLGKPLGGATINPDPHGNFGGMVWGPGHSVAFGSDDDDGAVPELCNKLQELMPQDGHARSDAADVYLHALDRCVELAAASVAERMLLPGEPVPSVSDVSQAVAFASLVCKSAEAVERFLAFAEQQARDLLAPHVPIIMALSIVLKIRRSLTGAEIDDVIATTVAGLQLAEEQARRREWRNAELAAERFRAECNHTNVVALATF</sequence>
<dbReference type="GO" id="GO:0004222">
    <property type="term" value="F:metalloendopeptidase activity"/>
    <property type="evidence" value="ECO:0007669"/>
    <property type="project" value="InterPro"/>
</dbReference>
<name>A0AB39XEF6_9BRAD</name>
<gene>
    <name evidence="1" type="ORF">AB8Z38_24620</name>
</gene>
<dbReference type="SUPFAM" id="SSF140990">
    <property type="entry name" value="FtsH protease domain-like"/>
    <property type="match status" value="1"/>
</dbReference>
<dbReference type="Gene3D" id="1.20.58.760">
    <property type="entry name" value="Peptidase M41"/>
    <property type="match status" value="1"/>
</dbReference>
<protein>
    <recommendedName>
        <fullName evidence="2">Peptidase M41 domain-containing protein</fullName>
    </recommendedName>
</protein>
<proteinExistence type="predicted"/>
<dbReference type="RefSeq" id="WP_369720343.1">
    <property type="nucleotide sequence ID" value="NZ_CP165734.1"/>
</dbReference>
<evidence type="ECO:0008006" key="2">
    <source>
        <dbReference type="Google" id="ProtNLM"/>
    </source>
</evidence>
<dbReference type="InterPro" id="IPR037219">
    <property type="entry name" value="Peptidase_M41-like"/>
</dbReference>
<dbReference type="GO" id="GO:0006508">
    <property type="term" value="P:proteolysis"/>
    <property type="evidence" value="ECO:0007669"/>
    <property type="project" value="InterPro"/>
</dbReference>